<evidence type="ECO:0000313" key="1">
    <source>
        <dbReference type="EMBL" id="VFK19989.1"/>
    </source>
</evidence>
<accession>A0A450WSI8</accession>
<sequence>MRNFLRDDPKYREPDEPKKFFEENGIEIAVHAKQPDGSELPVTSQHLSLEKIGESLKHWRVKDLGCYVNLWKGYGDKKLWDHLGRDKTENFVAIYADQNPKVGRGGFLTFYGTLSSKHLPSHGSHQISKLSIKEIDKEQIEAIGSFFNPGDGSHCSKSKVLERASQVLRDS</sequence>
<proteinExistence type="predicted"/>
<dbReference type="AlphaFoldDB" id="A0A450WSI8"/>
<reference evidence="1" key="1">
    <citation type="submission" date="2019-02" db="EMBL/GenBank/DDBJ databases">
        <authorList>
            <person name="Gruber-Vodicka R. H."/>
            <person name="Seah K. B. B."/>
        </authorList>
    </citation>
    <scope>NUCLEOTIDE SEQUENCE</scope>
    <source>
        <strain evidence="1">BECK_S313</strain>
    </source>
</reference>
<organism evidence="1">
    <name type="scientific">Candidatus Kentrum sp. LPFa</name>
    <dbReference type="NCBI Taxonomy" id="2126335"/>
    <lineage>
        <taxon>Bacteria</taxon>
        <taxon>Pseudomonadati</taxon>
        <taxon>Pseudomonadota</taxon>
        <taxon>Gammaproteobacteria</taxon>
        <taxon>Candidatus Kentrum</taxon>
    </lineage>
</organism>
<dbReference type="EMBL" id="CAADFK010000194">
    <property type="protein sequence ID" value="VFK19989.1"/>
    <property type="molecule type" value="Genomic_DNA"/>
</dbReference>
<name>A0A450WSI8_9GAMM</name>
<protein>
    <submittedName>
        <fullName evidence="1">Uncharacterized protein</fullName>
    </submittedName>
</protein>
<gene>
    <name evidence="1" type="ORF">BECKLPF1236B_GA0070989_11942</name>
</gene>